<dbReference type="PANTHER" id="PTHR12646">
    <property type="entry name" value="NOT56 - RELATED"/>
    <property type="match status" value="1"/>
</dbReference>
<feature type="transmembrane region" description="Helical" evidence="14">
    <location>
        <begin position="98"/>
        <end position="120"/>
    </location>
</feature>
<evidence type="ECO:0000256" key="10">
    <source>
        <dbReference type="ARBA" id="ARBA00023136"/>
    </source>
</evidence>
<comment type="subcellular location">
    <subcellularLocation>
        <location evidence="1 14">Endoplasmic reticulum membrane</location>
        <topology evidence="1 14">Multi-pass membrane protein</topology>
    </subcellularLocation>
</comment>
<evidence type="ECO:0000256" key="2">
    <source>
        <dbReference type="ARBA" id="ARBA00004922"/>
    </source>
</evidence>
<keyword evidence="16" id="KW-1185">Reference proteome</keyword>
<dbReference type="InterPro" id="IPR007873">
    <property type="entry name" value="Glycosyltransferase_ALG3"/>
</dbReference>
<evidence type="ECO:0000313" key="15">
    <source>
        <dbReference type="EMBL" id="KAK8162121.1"/>
    </source>
</evidence>
<feature type="transmembrane region" description="Helical" evidence="14">
    <location>
        <begin position="264"/>
        <end position="281"/>
    </location>
</feature>
<sequence>MTMDLIRKALDISSDPRHARWLCLLLLCADAALCGLIIWKIPYTEIDWKAYMEQVEQFIDGERDYTKIKGGTGPLVYPGAHVYVYRLLYSLTGQGTNILTAQMLFAALYVAVLVVVMACYRKAKVPPYVFPMLILSKRLHSIFVLRCFNDCFAVGAFFLAVYLYQKHLWTAGSVFYSLAVGIKMSALLALPALGLVLLQGVGVDRALTQAMIMVYLQLVFAYPFMQANLKGYFSRAFELTRVFLYKWTVNWRFVSEETFLSKEFAVALLVAHLALLVFFAANRWIKPAQRSIPDTIRLILKEPADQRLISRRVNPQFILTTMLSAIAIGMLSARSLHYQFYAWIAWATPFLLWRAGFHPLLQFVIWGAQEWAWNVYPSTNTSSMVVVAVLFVQLAGVWWGTRTDVGDKEGHAVHPHAE</sequence>
<comment type="pathway">
    <text evidence="2 14">Protein modification; protein glycosylation.</text>
</comment>
<dbReference type="PANTHER" id="PTHR12646:SF0">
    <property type="entry name" value="DOL-P-MAN:MAN(5)GLCNAC(2)-PP-DOL ALPHA-1,3-MANNOSYLTRANSFERASE"/>
    <property type="match status" value="1"/>
</dbReference>
<feature type="transmembrane region" description="Helical" evidence="14">
    <location>
        <begin position="141"/>
        <end position="163"/>
    </location>
</feature>
<dbReference type="Proteomes" id="UP001456524">
    <property type="component" value="Unassembled WGS sequence"/>
</dbReference>
<reference evidence="15 16" key="1">
    <citation type="journal article" date="2022" name="G3 (Bethesda)">
        <title>Enemy or ally: a genomic approach to elucidate the lifestyle of Phyllosticta citrichinaensis.</title>
        <authorList>
            <person name="Buijs V.A."/>
            <person name="Groenewald J.Z."/>
            <person name="Haridas S."/>
            <person name="LaButti K.M."/>
            <person name="Lipzen A."/>
            <person name="Martin F.M."/>
            <person name="Barry K."/>
            <person name="Grigoriev I.V."/>
            <person name="Crous P.W."/>
            <person name="Seidl M.F."/>
        </authorList>
    </citation>
    <scope>NUCLEOTIDE SEQUENCE [LARGE SCALE GENOMIC DNA]</scope>
    <source>
        <strain evidence="15 16">CBS 129764</strain>
    </source>
</reference>
<feature type="transmembrane region" description="Helical" evidence="14">
    <location>
        <begin position="317"/>
        <end position="334"/>
    </location>
</feature>
<feature type="transmembrane region" description="Helical" evidence="14">
    <location>
        <begin position="175"/>
        <end position="198"/>
    </location>
</feature>
<keyword evidence="7 14" id="KW-0812">Transmembrane</keyword>
<accession>A0ABR1XPX7</accession>
<evidence type="ECO:0000313" key="16">
    <source>
        <dbReference type="Proteomes" id="UP001456524"/>
    </source>
</evidence>
<evidence type="ECO:0000256" key="9">
    <source>
        <dbReference type="ARBA" id="ARBA00022989"/>
    </source>
</evidence>
<feature type="transmembrane region" description="Helical" evidence="14">
    <location>
        <begin position="21"/>
        <end position="41"/>
    </location>
</feature>
<gene>
    <name evidence="15" type="ORF">IWX90DRAFT_289839</name>
</gene>
<organism evidence="15 16">
    <name type="scientific">Phyllosticta citrichinensis</name>
    <dbReference type="NCBI Taxonomy" id="1130410"/>
    <lineage>
        <taxon>Eukaryota</taxon>
        <taxon>Fungi</taxon>
        <taxon>Dikarya</taxon>
        <taxon>Ascomycota</taxon>
        <taxon>Pezizomycotina</taxon>
        <taxon>Dothideomycetes</taxon>
        <taxon>Dothideomycetes incertae sedis</taxon>
        <taxon>Botryosphaeriales</taxon>
        <taxon>Phyllostictaceae</taxon>
        <taxon>Phyllosticta</taxon>
    </lineage>
</organism>
<evidence type="ECO:0000256" key="13">
    <source>
        <dbReference type="ARBA" id="ARBA00093457"/>
    </source>
</evidence>
<comment type="function">
    <text evidence="11 14">Dol-P-Man:Man(5)GlcNAc(2)-PP-Dol alpha-1,3-mannosyltransferase that operates in the biosynthetic pathway of dolichol-linked oligosaccharides, the glycan precursors employed in protein asparagine (N)-glycosylation. The assembly of dolichol-linked oligosaccharides begins on the cytosolic side of the endoplasmic reticulum membrane and finishes in its lumen. The sequential addition of sugars to dolichol pyrophosphate produces dolichol-linked oligosaccharides containing fourteen sugars, including two GlcNAcs, nine mannoses and three glucoses. Once assembled, the oligosaccharide is transferred from the lipid to nascent proteins by oligosaccharyltransferases. In the lumen of the endoplasmic reticulum, adds the first dolichyl beta-D-mannosyl phosphate derived mannose in an alpha-1,3 linkage to Man(5)GlcNAc(2)-PP-dolichol to produce Man(6)GlcNAc(2)-PP-dolichol.</text>
</comment>
<feature type="transmembrane region" description="Helical" evidence="14">
    <location>
        <begin position="340"/>
        <end position="361"/>
    </location>
</feature>
<keyword evidence="8 14" id="KW-0256">Endoplasmic reticulum</keyword>
<evidence type="ECO:0000256" key="14">
    <source>
        <dbReference type="RuleBase" id="RU364047"/>
    </source>
</evidence>
<keyword evidence="10 14" id="KW-0472">Membrane</keyword>
<evidence type="ECO:0000256" key="5">
    <source>
        <dbReference type="ARBA" id="ARBA00022676"/>
    </source>
</evidence>
<evidence type="ECO:0000256" key="1">
    <source>
        <dbReference type="ARBA" id="ARBA00004477"/>
    </source>
</evidence>
<evidence type="ECO:0000256" key="3">
    <source>
        <dbReference type="ARBA" id="ARBA00011964"/>
    </source>
</evidence>
<dbReference type="EC" id="2.4.1.258" evidence="3 14"/>
<evidence type="ECO:0000256" key="6">
    <source>
        <dbReference type="ARBA" id="ARBA00022679"/>
    </source>
</evidence>
<dbReference type="Pfam" id="PF05208">
    <property type="entry name" value="ALG3"/>
    <property type="match status" value="1"/>
</dbReference>
<keyword evidence="5 14" id="KW-0328">Glycosyltransferase</keyword>
<evidence type="ECO:0000256" key="12">
    <source>
        <dbReference type="ARBA" id="ARBA00049506"/>
    </source>
</evidence>
<protein>
    <recommendedName>
        <fullName evidence="4 14">Dol-P-Man:Man(5)GlcNAc(2)-PP-Dol alpha-1,3-mannosyltransferase</fullName>
        <ecNumber evidence="3 14">2.4.1.258</ecNumber>
    </recommendedName>
    <alternativeName>
        <fullName evidence="14">Dol-P-Man-dependent alpha(1-3)-mannosyltransferase</fullName>
    </alternativeName>
</protein>
<comment type="similarity">
    <text evidence="13">Belongs to the glycosyltransferase ALG3 family.</text>
</comment>
<evidence type="ECO:0000256" key="7">
    <source>
        <dbReference type="ARBA" id="ARBA00022692"/>
    </source>
</evidence>
<dbReference type="EMBL" id="JBBWUH010000007">
    <property type="protein sequence ID" value="KAK8162121.1"/>
    <property type="molecule type" value="Genomic_DNA"/>
</dbReference>
<proteinExistence type="inferred from homology"/>
<keyword evidence="6 14" id="KW-0808">Transferase</keyword>
<evidence type="ECO:0000256" key="4">
    <source>
        <dbReference type="ARBA" id="ARBA00015561"/>
    </source>
</evidence>
<evidence type="ECO:0000256" key="11">
    <source>
        <dbReference type="ARBA" id="ARBA00044743"/>
    </source>
</evidence>
<keyword evidence="9 14" id="KW-1133">Transmembrane helix</keyword>
<evidence type="ECO:0000256" key="8">
    <source>
        <dbReference type="ARBA" id="ARBA00022824"/>
    </source>
</evidence>
<name>A0ABR1XPX7_9PEZI</name>
<comment type="caution">
    <text evidence="15">The sequence shown here is derived from an EMBL/GenBank/DDBJ whole genome shotgun (WGS) entry which is preliminary data.</text>
</comment>
<feature type="transmembrane region" description="Helical" evidence="14">
    <location>
        <begin position="210"/>
        <end position="229"/>
    </location>
</feature>
<feature type="transmembrane region" description="Helical" evidence="14">
    <location>
        <begin position="382"/>
        <end position="401"/>
    </location>
</feature>
<comment type="catalytic activity">
    <reaction evidence="12 14">
        <text>an alpha-D-Man-(1-&gt;2)-alpha-D-Man-(1-&gt;2)-alpha-D-Man-(1-&gt;3)-[alpha-D-Man-(1-&gt;6)]-beta-D-Man-(1-&gt;4)-beta-D-GlcNAc-(1-&gt;4)-alpha-D-GlcNAc-diphospho-di-trans,poly-cis-dolichol + a di-trans,poly-cis-dolichyl beta-D-mannosyl phosphate = an alpha-D-Man-(1-&gt;2)-alpha-D-Man-(1-&gt;2)-alpha-D-Man-(1-&gt;3)-[alpha-D-Man-(1-&gt;3)-alpha-D-Man-(1-&gt;6)]-beta-D-Man-(1-&gt;4)-beta-D-GlcNAc-(1-&gt;4)-alpha-D-GlcNAc-diphospho-di-trans,poly-cis-dolichol + a di-trans,poly-cis-dolichyl phosphate + H(+)</text>
        <dbReference type="Rhea" id="RHEA:29527"/>
        <dbReference type="Rhea" id="RHEA-COMP:19498"/>
        <dbReference type="Rhea" id="RHEA-COMP:19501"/>
        <dbReference type="Rhea" id="RHEA-COMP:19516"/>
        <dbReference type="Rhea" id="RHEA-COMP:19517"/>
        <dbReference type="ChEBI" id="CHEBI:15378"/>
        <dbReference type="ChEBI" id="CHEBI:57683"/>
        <dbReference type="ChEBI" id="CHEBI:58211"/>
        <dbReference type="ChEBI" id="CHEBI:132515"/>
        <dbReference type="ChEBI" id="CHEBI:132516"/>
        <dbReference type="EC" id="2.4.1.258"/>
    </reaction>
    <physiologicalReaction direction="left-to-right" evidence="12 14">
        <dbReference type="Rhea" id="RHEA:29528"/>
    </physiologicalReaction>
</comment>